<reference evidence="2" key="1">
    <citation type="submission" date="2020-03" db="EMBL/GenBank/DDBJ databases">
        <authorList>
            <person name="Weist P."/>
        </authorList>
    </citation>
    <scope>NUCLEOTIDE SEQUENCE</scope>
</reference>
<evidence type="ECO:0000313" key="2">
    <source>
        <dbReference type="EMBL" id="CAB1429432.1"/>
    </source>
</evidence>
<keyword evidence="3" id="KW-1185">Reference proteome</keyword>
<feature type="compositionally biased region" description="Pro residues" evidence="1">
    <location>
        <begin position="53"/>
        <end position="63"/>
    </location>
</feature>
<feature type="compositionally biased region" description="Polar residues" evidence="1">
    <location>
        <begin position="14"/>
        <end position="27"/>
    </location>
</feature>
<name>A0A9N7UFA0_PLEPL</name>
<proteinExistence type="predicted"/>
<dbReference type="AlphaFoldDB" id="A0A9N7UFA0"/>
<protein>
    <submittedName>
        <fullName evidence="2">Uncharacterized protein</fullName>
    </submittedName>
</protein>
<evidence type="ECO:0000313" key="3">
    <source>
        <dbReference type="Proteomes" id="UP001153269"/>
    </source>
</evidence>
<dbReference type="Proteomes" id="UP001153269">
    <property type="component" value="Unassembled WGS sequence"/>
</dbReference>
<comment type="caution">
    <text evidence="2">The sequence shown here is derived from an EMBL/GenBank/DDBJ whole genome shotgun (WGS) entry which is preliminary data.</text>
</comment>
<sequence length="100" mass="10793">MKKSCGTPAHLQGTPGSQDTHGITTVHQADFGPGPSPWFLRFAWLSRRQQPPSLHPSTPPPAPKCVSSPSSHPPLLLLSTLPPCNTSPRLPQHIVSLRTH</sequence>
<feature type="region of interest" description="Disordered" evidence="1">
    <location>
        <begin position="49"/>
        <end position="71"/>
    </location>
</feature>
<organism evidence="2 3">
    <name type="scientific">Pleuronectes platessa</name>
    <name type="common">European plaice</name>
    <dbReference type="NCBI Taxonomy" id="8262"/>
    <lineage>
        <taxon>Eukaryota</taxon>
        <taxon>Metazoa</taxon>
        <taxon>Chordata</taxon>
        <taxon>Craniata</taxon>
        <taxon>Vertebrata</taxon>
        <taxon>Euteleostomi</taxon>
        <taxon>Actinopterygii</taxon>
        <taxon>Neopterygii</taxon>
        <taxon>Teleostei</taxon>
        <taxon>Neoteleostei</taxon>
        <taxon>Acanthomorphata</taxon>
        <taxon>Carangaria</taxon>
        <taxon>Pleuronectiformes</taxon>
        <taxon>Pleuronectoidei</taxon>
        <taxon>Pleuronectidae</taxon>
        <taxon>Pleuronectes</taxon>
    </lineage>
</organism>
<accession>A0A9N7UFA0</accession>
<evidence type="ECO:0000256" key="1">
    <source>
        <dbReference type="SAM" id="MobiDB-lite"/>
    </source>
</evidence>
<gene>
    <name evidence="2" type="ORF">PLEPLA_LOCUS17410</name>
</gene>
<dbReference type="EMBL" id="CADEAL010001136">
    <property type="protein sequence ID" value="CAB1429432.1"/>
    <property type="molecule type" value="Genomic_DNA"/>
</dbReference>
<feature type="region of interest" description="Disordered" evidence="1">
    <location>
        <begin position="1"/>
        <end position="30"/>
    </location>
</feature>